<dbReference type="SUPFAM" id="SSF52833">
    <property type="entry name" value="Thioredoxin-like"/>
    <property type="match status" value="1"/>
</dbReference>
<dbReference type="GO" id="GO:0017004">
    <property type="term" value="P:cytochrome complex assembly"/>
    <property type="evidence" value="ECO:0007669"/>
    <property type="project" value="UniProtKB-KW"/>
</dbReference>
<protein>
    <submittedName>
        <fullName evidence="6">Cytochrome c-type biogenesis protein CcmG/DsbE, thiol:disulfide oxidoreductase</fullName>
    </submittedName>
</protein>
<dbReference type="PROSITE" id="PS00194">
    <property type="entry name" value="THIOREDOXIN_1"/>
    <property type="match status" value="1"/>
</dbReference>
<dbReference type="Pfam" id="PF00578">
    <property type="entry name" value="AhpC-TSA"/>
    <property type="match status" value="1"/>
</dbReference>
<feature type="non-terminal residue" evidence="6">
    <location>
        <position position="1"/>
    </location>
</feature>
<dbReference type="GO" id="GO:0016491">
    <property type="term" value="F:oxidoreductase activity"/>
    <property type="evidence" value="ECO:0007669"/>
    <property type="project" value="InterPro"/>
</dbReference>
<evidence type="ECO:0000256" key="4">
    <source>
        <dbReference type="ARBA" id="ARBA00023284"/>
    </source>
</evidence>
<dbReference type="InterPro" id="IPR013766">
    <property type="entry name" value="Thioredoxin_domain"/>
</dbReference>
<comment type="subcellular location">
    <subcellularLocation>
        <location evidence="1">Cell envelope</location>
    </subcellularLocation>
</comment>
<name>A0A3B1A2T5_9ZZZZ</name>
<dbReference type="InterPro" id="IPR050553">
    <property type="entry name" value="Thioredoxin_ResA/DsbE_sf"/>
</dbReference>
<dbReference type="InterPro" id="IPR036249">
    <property type="entry name" value="Thioredoxin-like_sf"/>
</dbReference>
<dbReference type="PANTHER" id="PTHR42852:SF6">
    <property type="entry name" value="THIOL:DISULFIDE INTERCHANGE PROTEIN DSBE"/>
    <property type="match status" value="1"/>
</dbReference>
<organism evidence="6">
    <name type="scientific">hydrothermal vent metagenome</name>
    <dbReference type="NCBI Taxonomy" id="652676"/>
    <lineage>
        <taxon>unclassified sequences</taxon>
        <taxon>metagenomes</taxon>
        <taxon>ecological metagenomes</taxon>
    </lineage>
</organism>
<dbReference type="CDD" id="cd02966">
    <property type="entry name" value="TlpA_like_family"/>
    <property type="match status" value="1"/>
</dbReference>
<dbReference type="GO" id="GO:0030313">
    <property type="term" value="C:cell envelope"/>
    <property type="evidence" value="ECO:0007669"/>
    <property type="project" value="UniProtKB-SubCell"/>
</dbReference>
<dbReference type="Gene3D" id="3.40.30.10">
    <property type="entry name" value="Glutaredoxin"/>
    <property type="match status" value="1"/>
</dbReference>
<dbReference type="PROSITE" id="PS51352">
    <property type="entry name" value="THIOREDOXIN_2"/>
    <property type="match status" value="1"/>
</dbReference>
<dbReference type="PANTHER" id="PTHR42852">
    <property type="entry name" value="THIOL:DISULFIDE INTERCHANGE PROTEIN DSBE"/>
    <property type="match status" value="1"/>
</dbReference>
<reference evidence="6" key="1">
    <citation type="submission" date="2018-06" db="EMBL/GenBank/DDBJ databases">
        <authorList>
            <person name="Zhirakovskaya E."/>
        </authorList>
    </citation>
    <scope>NUCLEOTIDE SEQUENCE</scope>
</reference>
<dbReference type="GO" id="GO:0016209">
    <property type="term" value="F:antioxidant activity"/>
    <property type="evidence" value="ECO:0007669"/>
    <property type="project" value="InterPro"/>
</dbReference>
<evidence type="ECO:0000256" key="3">
    <source>
        <dbReference type="ARBA" id="ARBA00023157"/>
    </source>
</evidence>
<sequence length="141" mass="15597">KSAVETREPAPDFSLELFDGSTFQLSDHRGKPVLINFFASWCAPCKEEIPALENIGQEYGAKGVVFLAIAVNDSEEKARLFLDNLGLSFSAGIDKTNSVQEAFGVYGLPTTYFIDKEGITNYLHAGIVTEELLRYELDKLL</sequence>
<keyword evidence="4" id="KW-0676">Redox-active center</keyword>
<keyword evidence="3" id="KW-1015">Disulfide bond</keyword>
<evidence type="ECO:0000259" key="5">
    <source>
        <dbReference type="PROSITE" id="PS51352"/>
    </source>
</evidence>
<proteinExistence type="predicted"/>
<feature type="domain" description="Thioredoxin" evidence="5">
    <location>
        <begin position="4"/>
        <end position="141"/>
    </location>
</feature>
<dbReference type="InterPro" id="IPR000866">
    <property type="entry name" value="AhpC/TSA"/>
</dbReference>
<gene>
    <name evidence="6" type="ORF">MNBD_GAMMA20-2435</name>
</gene>
<dbReference type="AlphaFoldDB" id="A0A3B1A2T5"/>
<dbReference type="EMBL" id="UOFU01000083">
    <property type="protein sequence ID" value="VAW95870.1"/>
    <property type="molecule type" value="Genomic_DNA"/>
</dbReference>
<dbReference type="InterPro" id="IPR017937">
    <property type="entry name" value="Thioredoxin_CS"/>
</dbReference>
<evidence type="ECO:0000256" key="1">
    <source>
        <dbReference type="ARBA" id="ARBA00004196"/>
    </source>
</evidence>
<keyword evidence="2" id="KW-0201">Cytochrome c-type biogenesis</keyword>
<evidence type="ECO:0000313" key="6">
    <source>
        <dbReference type="EMBL" id="VAW95870.1"/>
    </source>
</evidence>
<evidence type="ECO:0000256" key="2">
    <source>
        <dbReference type="ARBA" id="ARBA00022748"/>
    </source>
</evidence>
<accession>A0A3B1A2T5</accession>